<keyword evidence="2" id="KW-1185">Reference proteome</keyword>
<dbReference type="HOGENOM" id="CLU_2314985_0_0_9"/>
<comment type="caution">
    <text evidence="1">The sequence shown here is derived from an EMBL/GenBank/DDBJ whole genome shotgun (WGS) entry which is preliminary data.</text>
</comment>
<dbReference type="Proteomes" id="UP000003755">
    <property type="component" value="Unassembled WGS sequence"/>
</dbReference>
<dbReference type="KEGG" id="bhan:CGC63_05920"/>
<proteinExistence type="predicted"/>
<organism evidence="1 2">
    <name type="scientific">Blautia hansenii DSM 20583</name>
    <dbReference type="NCBI Taxonomy" id="537007"/>
    <lineage>
        <taxon>Bacteria</taxon>
        <taxon>Bacillati</taxon>
        <taxon>Bacillota</taxon>
        <taxon>Clostridia</taxon>
        <taxon>Lachnospirales</taxon>
        <taxon>Lachnospiraceae</taxon>
        <taxon>Blautia</taxon>
    </lineage>
</organism>
<gene>
    <name evidence="1" type="ORF">BLAHAN_06591</name>
</gene>
<reference evidence="1" key="1">
    <citation type="submission" date="2009-09" db="EMBL/GenBank/DDBJ databases">
        <authorList>
            <person name="Weinstock G."/>
            <person name="Sodergren E."/>
            <person name="Clifton S."/>
            <person name="Fulton L."/>
            <person name="Fulton B."/>
            <person name="Courtney L."/>
            <person name="Fronick C."/>
            <person name="Harrison M."/>
            <person name="Strong C."/>
            <person name="Farmer C."/>
            <person name="Delahaunty K."/>
            <person name="Markovic C."/>
            <person name="Hall O."/>
            <person name="Minx P."/>
            <person name="Tomlinson C."/>
            <person name="Mitreva M."/>
            <person name="Nelson J."/>
            <person name="Hou S."/>
            <person name="Wollam A."/>
            <person name="Pepin K.H."/>
            <person name="Johnson M."/>
            <person name="Bhonagiri V."/>
            <person name="Nash W.E."/>
            <person name="Warren W."/>
            <person name="Chinwalla A."/>
            <person name="Mardis E.R."/>
            <person name="Wilson R.K."/>
        </authorList>
    </citation>
    <scope>NUCLEOTIDE SEQUENCE [LARGE SCALE GENOMIC DNA]</scope>
    <source>
        <strain evidence="1">DSM 20583</strain>
    </source>
</reference>
<dbReference type="EMBL" id="ABYU02000042">
    <property type="protein sequence ID" value="EEX20622.1"/>
    <property type="molecule type" value="Genomic_DNA"/>
</dbReference>
<dbReference type="STRING" id="537007.BLAHAN_06591"/>
<dbReference type="RefSeq" id="WP_004222593.1">
    <property type="nucleotide sequence ID" value="NZ_CP022413.2"/>
</dbReference>
<protein>
    <submittedName>
        <fullName evidence="1">Uncharacterized protein</fullName>
    </submittedName>
</protein>
<accession>C9LAY7</accession>
<evidence type="ECO:0000313" key="1">
    <source>
        <dbReference type="EMBL" id="EEX20622.1"/>
    </source>
</evidence>
<name>C9LAY7_BLAHA</name>
<dbReference type="eggNOG" id="ENOG5030H4U">
    <property type="taxonomic scope" value="Bacteria"/>
</dbReference>
<evidence type="ECO:0000313" key="2">
    <source>
        <dbReference type="Proteomes" id="UP000003755"/>
    </source>
</evidence>
<sequence>MFSEKYLQEIDSEYFNVLVQDAYDVTIQSRNTGHYWYLHCCEFPTEENCIIFHKHQFQHPYHQHGRARTLKQAVKSIIQHDRYQLNVRKCV</sequence>
<dbReference type="AlphaFoldDB" id="C9LAY7"/>